<proteinExistence type="predicted"/>
<sequence length="40" mass="4553">MINGILTKHPILFLTNWGAFLLAGTRINNLFFLNIQHSRG</sequence>
<dbReference type="EMBL" id="ACCR02000003">
    <property type="protein sequence ID" value="EFI84498.1"/>
    <property type="molecule type" value="Genomic_DNA"/>
</dbReference>
<comment type="caution">
    <text evidence="1">The sequence shown here is derived from an EMBL/GenBank/DDBJ whole genome shotgun (WGS) entry which is preliminary data.</text>
</comment>
<dbReference type="HOGENOM" id="CLU_3291935_0_0_9"/>
<evidence type="ECO:0000313" key="1">
    <source>
        <dbReference type="EMBL" id="EFI84498.1"/>
    </source>
</evidence>
<dbReference type="AlphaFoldDB" id="D7UXU0"/>
<dbReference type="STRING" id="525367.HMPREF0556_11051"/>
<dbReference type="Proteomes" id="UP000010119">
    <property type="component" value="Unassembled WGS sequence"/>
</dbReference>
<protein>
    <submittedName>
        <fullName evidence="1">Uncharacterized protein</fullName>
    </submittedName>
</protein>
<organism evidence="1 2">
    <name type="scientific">Listeria grayi DSM 20601</name>
    <dbReference type="NCBI Taxonomy" id="525367"/>
    <lineage>
        <taxon>Bacteria</taxon>
        <taxon>Bacillati</taxon>
        <taxon>Bacillota</taxon>
        <taxon>Bacilli</taxon>
        <taxon>Bacillales</taxon>
        <taxon>Listeriaceae</taxon>
        <taxon>Listeria</taxon>
    </lineage>
</organism>
<reference evidence="1" key="1">
    <citation type="submission" date="2010-06" db="EMBL/GenBank/DDBJ databases">
        <authorList>
            <person name="Muzny D."/>
            <person name="Qin X."/>
            <person name="Buhay C."/>
            <person name="Dugan-Rocha S."/>
            <person name="Ding Y."/>
            <person name="Chen G."/>
            <person name="Hawes A."/>
            <person name="Holder M."/>
            <person name="Jhangiani S."/>
            <person name="Johnson A."/>
            <person name="Khan Z."/>
            <person name="Li Z."/>
            <person name="Liu W."/>
            <person name="Liu X."/>
            <person name="Perez L."/>
            <person name="Shen H."/>
            <person name="Wang Q."/>
            <person name="Watt J."/>
            <person name="Xi L."/>
            <person name="Xin Y."/>
            <person name="Zhou J."/>
            <person name="Deng J."/>
            <person name="Jiang H."/>
            <person name="Liu Y."/>
            <person name="Qu J."/>
            <person name="Song X.-Z."/>
            <person name="Zhang L."/>
            <person name="Villasana D."/>
            <person name="Johnson A."/>
            <person name="Liu J."/>
            <person name="Liyanage D."/>
            <person name="Lorensuhewa L."/>
            <person name="Robinson T."/>
            <person name="Song A."/>
            <person name="Song B.-B."/>
            <person name="Dinh H."/>
            <person name="Thornton R."/>
            <person name="Coyle M."/>
            <person name="Francisco L."/>
            <person name="Jackson L."/>
            <person name="Javaid M."/>
            <person name="Korchina V."/>
            <person name="Kovar C."/>
            <person name="Mata R."/>
            <person name="Mathew T."/>
            <person name="Ngo R."/>
            <person name="Nguyen L."/>
            <person name="Nguyen N."/>
            <person name="Okwuonu G."/>
            <person name="Ongeri F."/>
            <person name="Pham C."/>
            <person name="Simmons D."/>
            <person name="Wilczek-Boney K."/>
            <person name="Hale W."/>
            <person name="Jakkamsetti A."/>
            <person name="Pham P."/>
            <person name="Ruth R."/>
            <person name="San Lucas F."/>
            <person name="Warren J."/>
            <person name="Zhang J."/>
            <person name="Zhao Z."/>
            <person name="Zhou C."/>
            <person name="Zhu D."/>
            <person name="Lee S."/>
            <person name="Bess C."/>
            <person name="Blankenburg K."/>
            <person name="Forbes L."/>
            <person name="Fu Q."/>
            <person name="Gubbala S."/>
            <person name="Hirani K."/>
            <person name="Jayaseelan J.C."/>
            <person name="Lara F."/>
            <person name="Munidasa M."/>
            <person name="Palculict T."/>
            <person name="Patil S."/>
            <person name="Pu L.-L."/>
            <person name="Saada N."/>
            <person name="Tang L."/>
            <person name="Weissenberger G."/>
            <person name="Zhu Y."/>
            <person name="Hemphill L."/>
            <person name="Shang Y."/>
            <person name="Youmans B."/>
            <person name="Ayvaz T."/>
            <person name="Ross M."/>
            <person name="Santibanez J."/>
            <person name="Aqrawi P."/>
            <person name="Gross S."/>
            <person name="Joshi V."/>
            <person name="Fowler G."/>
            <person name="Nazareth L."/>
            <person name="Reid J."/>
            <person name="Worley K."/>
            <person name="Petrosino J."/>
            <person name="Highlander S."/>
            <person name="Gibbs R."/>
        </authorList>
    </citation>
    <scope>NUCLEOTIDE SEQUENCE [LARGE SCALE GENOMIC DNA]</scope>
    <source>
        <strain evidence="1">DSM 20601</strain>
    </source>
</reference>
<accession>D7UXU0</accession>
<name>D7UXU0_LISGR</name>
<keyword evidence="2" id="KW-1185">Reference proteome</keyword>
<evidence type="ECO:0000313" key="2">
    <source>
        <dbReference type="Proteomes" id="UP000010119"/>
    </source>
</evidence>
<gene>
    <name evidence="1" type="ORF">HMPREF0556_11051</name>
</gene>